<dbReference type="OrthoDB" id="5783963at2759"/>
<evidence type="ECO:0000256" key="3">
    <source>
        <dbReference type="ARBA" id="ARBA00023295"/>
    </source>
</evidence>
<evidence type="ECO:0000256" key="2">
    <source>
        <dbReference type="ARBA" id="ARBA00022801"/>
    </source>
</evidence>
<dbReference type="PANTHER" id="PTHR12304">
    <property type="entry name" value="INOSINE-URIDINE PREFERRING NUCLEOSIDE HYDROLASE"/>
    <property type="match status" value="1"/>
</dbReference>
<dbReference type="EMBL" id="KN275959">
    <property type="protein sequence ID" value="KGM92303.1"/>
    <property type="molecule type" value="Genomic_DNA"/>
</dbReference>
<name>A0A0A0HVD6_PARBD</name>
<accession>A0A0A0HVD6</accession>
<dbReference type="InterPro" id="IPR036452">
    <property type="entry name" value="Ribo_hydro-like"/>
</dbReference>
<evidence type="ECO:0000313" key="5">
    <source>
        <dbReference type="EMBL" id="KGM92303.1"/>
    </source>
</evidence>
<dbReference type="STRING" id="502780.A0A0A0HVD6"/>
<sequence length="487" mass="54092">MAPVSSLIIDTDPRILSVYTKEYTWLSPIGDHQIFASAKEDNTVLINNAQQGVDDILALLLALSSRSDEIEVQLISLTFGNIDVRSCLRNVASMFHTIEREMKWRRENGKPEGFDALKAYKPTVAVGADCPLDDELMMADYFHGRDGLGNIHFSHPHLTPQQTWESLFFSSTENNTVASTAESALDPSQHSLFIASTKPAHQEILRVLKENDPDTITIVAIGPLTNLALAAADDPETFLRTKEVVVMGGTIDVPGNITPVAEFNTFADAAAAARVFALTSTTPQSTMPPKRPTSSQHLPDYPAQLSKQLTLKLFPLDITLPHDITRGQFRAKISPIMAAGSPLAEWLSIILAHSFATLDAMYPGHDEDNAALSLHDPLCIWYALTREAVSISMSLSATGQQQQRREPCWQLTASSPEDIRVETMGRWTRGMCVVDRRNRKRFDDADLTTISDHGHWLRDSVGNRVQRMAASPGTRVFWEFLLDRIFR</sequence>
<dbReference type="Gene3D" id="3.90.245.10">
    <property type="entry name" value="Ribonucleoside hydrolase-like"/>
    <property type="match status" value="1"/>
</dbReference>
<gene>
    <name evidence="5" type="ORF">PADG_11494</name>
</gene>
<dbReference type="GO" id="GO:0008477">
    <property type="term" value="F:purine nucleosidase activity"/>
    <property type="evidence" value="ECO:0007669"/>
    <property type="project" value="TreeGrafter"/>
</dbReference>
<dbReference type="InParanoid" id="A0A0A0HVD6"/>
<feature type="domain" description="Inosine/uridine-preferring nucleoside hydrolase" evidence="4">
    <location>
        <begin position="52"/>
        <end position="439"/>
    </location>
</feature>
<keyword evidence="2" id="KW-0378">Hydrolase</keyword>
<dbReference type="OMA" id="RNVVSMF"/>
<dbReference type="InterPro" id="IPR023186">
    <property type="entry name" value="IUNH"/>
</dbReference>
<dbReference type="GO" id="GO:0006152">
    <property type="term" value="P:purine nucleoside catabolic process"/>
    <property type="evidence" value="ECO:0007669"/>
    <property type="project" value="TreeGrafter"/>
</dbReference>
<organism evidence="5 6">
    <name type="scientific">Paracoccidioides brasiliensis (strain Pb18)</name>
    <dbReference type="NCBI Taxonomy" id="502780"/>
    <lineage>
        <taxon>Eukaryota</taxon>
        <taxon>Fungi</taxon>
        <taxon>Dikarya</taxon>
        <taxon>Ascomycota</taxon>
        <taxon>Pezizomycotina</taxon>
        <taxon>Eurotiomycetes</taxon>
        <taxon>Eurotiomycetidae</taxon>
        <taxon>Onygenales</taxon>
        <taxon>Ajellomycetaceae</taxon>
        <taxon>Paracoccidioides</taxon>
    </lineage>
</organism>
<dbReference type="RefSeq" id="XP_010758959.1">
    <property type="nucleotide sequence ID" value="XM_010760657.1"/>
</dbReference>
<dbReference type="SUPFAM" id="SSF53590">
    <property type="entry name" value="Nucleoside hydrolase"/>
    <property type="match status" value="1"/>
</dbReference>
<evidence type="ECO:0000313" key="6">
    <source>
        <dbReference type="Proteomes" id="UP000001628"/>
    </source>
</evidence>
<comment type="similarity">
    <text evidence="1">Belongs to the IUNH family.</text>
</comment>
<dbReference type="InterPro" id="IPR001910">
    <property type="entry name" value="Inosine/uridine_hydrolase_dom"/>
</dbReference>
<dbReference type="PANTHER" id="PTHR12304:SF56">
    <property type="entry name" value="HYDROLASE, PUTATIVE (AFU_ORTHOLOGUE AFUA_1G11790)-RELATED"/>
    <property type="match status" value="1"/>
</dbReference>
<evidence type="ECO:0000256" key="1">
    <source>
        <dbReference type="ARBA" id="ARBA00009176"/>
    </source>
</evidence>
<dbReference type="AlphaFoldDB" id="A0A0A0HVD6"/>
<dbReference type="GO" id="GO:0005829">
    <property type="term" value="C:cytosol"/>
    <property type="evidence" value="ECO:0007669"/>
    <property type="project" value="TreeGrafter"/>
</dbReference>
<dbReference type="HOGENOM" id="CLU_036838_9_0_1"/>
<evidence type="ECO:0000259" key="4">
    <source>
        <dbReference type="Pfam" id="PF01156"/>
    </source>
</evidence>
<dbReference type="Pfam" id="PF01156">
    <property type="entry name" value="IU_nuc_hydro"/>
    <property type="match status" value="1"/>
</dbReference>
<keyword evidence="6" id="KW-1185">Reference proteome</keyword>
<protein>
    <recommendedName>
        <fullName evidence="4">Inosine/uridine-preferring nucleoside hydrolase domain-containing protein</fullName>
    </recommendedName>
</protein>
<dbReference type="VEuPathDB" id="FungiDB:PADG_11494"/>
<proteinExistence type="inferred from homology"/>
<dbReference type="GeneID" id="22587391"/>
<dbReference type="eggNOG" id="KOG2938">
    <property type="taxonomic scope" value="Eukaryota"/>
</dbReference>
<dbReference type="Proteomes" id="UP000001628">
    <property type="component" value="Unassembled WGS sequence"/>
</dbReference>
<dbReference type="KEGG" id="pbn:PADG_11494"/>
<reference evidence="5 6" key="1">
    <citation type="journal article" date="2011" name="PLoS Genet.">
        <title>Comparative genomic analysis of human fungal pathogens causing paracoccidioidomycosis.</title>
        <authorList>
            <person name="Desjardins C.A."/>
            <person name="Champion M.D."/>
            <person name="Holder J.W."/>
            <person name="Muszewska A."/>
            <person name="Goldberg J."/>
            <person name="Bailao A.M."/>
            <person name="Brigido M.M."/>
            <person name="Ferreira M.E."/>
            <person name="Garcia A.M."/>
            <person name="Grynberg M."/>
            <person name="Gujja S."/>
            <person name="Heiman D.I."/>
            <person name="Henn M.R."/>
            <person name="Kodira C.D."/>
            <person name="Leon-Narvaez H."/>
            <person name="Longo L.V."/>
            <person name="Ma L.J."/>
            <person name="Malavazi I."/>
            <person name="Matsuo A.L."/>
            <person name="Morais F.V."/>
            <person name="Pereira M."/>
            <person name="Rodriguez-Brito S."/>
            <person name="Sakthikumar S."/>
            <person name="Salem-Izacc S.M."/>
            <person name="Sykes S.M."/>
            <person name="Teixeira M.M."/>
            <person name="Vallejo M.C."/>
            <person name="Walter M.E."/>
            <person name="Yandava C."/>
            <person name="Young S."/>
            <person name="Zeng Q."/>
            <person name="Zucker J."/>
            <person name="Felipe M.S."/>
            <person name="Goldman G.H."/>
            <person name="Haas B.J."/>
            <person name="McEwen J.G."/>
            <person name="Nino-Vega G."/>
            <person name="Puccia R."/>
            <person name="San-Blas G."/>
            <person name="Soares C.M."/>
            <person name="Birren B.W."/>
            <person name="Cuomo C.A."/>
        </authorList>
    </citation>
    <scope>NUCLEOTIDE SEQUENCE [LARGE SCALE GENOMIC DNA]</scope>
    <source>
        <strain evidence="5 6">Pb18</strain>
    </source>
</reference>
<keyword evidence="3" id="KW-0326">Glycosidase</keyword>